<dbReference type="InterPro" id="IPR021109">
    <property type="entry name" value="Peptidase_aspartic_dom_sf"/>
</dbReference>
<dbReference type="Pfam" id="PF14543">
    <property type="entry name" value="TAXi_N"/>
    <property type="match status" value="1"/>
</dbReference>
<evidence type="ECO:0000256" key="3">
    <source>
        <dbReference type="ARBA" id="ARBA00022801"/>
    </source>
</evidence>
<gene>
    <name evidence="6" type="ORF">NE237_005512</name>
</gene>
<keyword evidence="3" id="KW-0378">Hydrolase</keyword>
<comment type="similarity">
    <text evidence="1">Belongs to the peptidase A1 family.</text>
</comment>
<dbReference type="PANTHER" id="PTHR47967:SF28">
    <property type="entry name" value="ASPARTYL PROTEASE FAMILY PROTEIN 2-LIKE"/>
    <property type="match status" value="1"/>
</dbReference>
<comment type="caution">
    <text evidence="6">The sequence shown here is derived from an EMBL/GenBank/DDBJ whole genome shotgun (WGS) entry which is preliminary data.</text>
</comment>
<evidence type="ECO:0000313" key="6">
    <source>
        <dbReference type="EMBL" id="KAJ4972413.1"/>
    </source>
</evidence>
<dbReference type="Proteomes" id="UP001141806">
    <property type="component" value="Unassembled WGS sequence"/>
</dbReference>
<dbReference type="OrthoDB" id="1937396at2759"/>
<feature type="domain" description="Peptidase A1" evidence="5">
    <location>
        <begin position="108"/>
        <end position="188"/>
    </location>
</feature>
<keyword evidence="7" id="KW-1185">Reference proteome</keyword>
<dbReference type="EMBL" id="JAMYWD010000005">
    <property type="protein sequence ID" value="KAJ4972413.1"/>
    <property type="molecule type" value="Genomic_DNA"/>
</dbReference>
<evidence type="ECO:0000256" key="4">
    <source>
        <dbReference type="SAM" id="SignalP"/>
    </source>
</evidence>
<proteinExistence type="inferred from homology"/>
<accession>A0A9Q0KKQ0</accession>
<evidence type="ECO:0000256" key="2">
    <source>
        <dbReference type="ARBA" id="ARBA00022670"/>
    </source>
</evidence>
<dbReference type="PROSITE" id="PS51767">
    <property type="entry name" value="PEPTIDASE_A1"/>
    <property type="match status" value="1"/>
</dbReference>
<organism evidence="6 7">
    <name type="scientific">Protea cynaroides</name>
    <dbReference type="NCBI Taxonomy" id="273540"/>
    <lineage>
        <taxon>Eukaryota</taxon>
        <taxon>Viridiplantae</taxon>
        <taxon>Streptophyta</taxon>
        <taxon>Embryophyta</taxon>
        <taxon>Tracheophyta</taxon>
        <taxon>Spermatophyta</taxon>
        <taxon>Magnoliopsida</taxon>
        <taxon>Proteales</taxon>
        <taxon>Proteaceae</taxon>
        <taxon>Protea</taxon>
    </lineage>
</organism>
<keyword evidence="4" id="KW-0732">Signal</keyword>
<dbReference type="GO" id="GO:0006508">
    <property type="term" value="P:proteolysis"/>
    <property type="evidence" value="ECO:0007669"/>
    <property type="project" value="UniProtKB-KW"/>
</dbReference>
<protein>
    <recommendedName>
        <fullName evidence="5">Peptidase A1 domain-containing protein</fullName>
    </recommendedName>
</protein>
<dbReference type="CDD" id="cd05471">
    <property type="entry name" value="pepsin_like"/>
    <property type="match status" value="1"/>
</dbReference>
<sequence>MNVAVAVASLLLSSSQFVQSSKKVVCFNLFALFIVVVDLDDETHTLHKRIREKKNQNTLARLTAQKQPLPVLKQVSAPAAALESITDDSTGSVVASLESGVTLGSGEYFMDVFVGTPPKHFSLIIDTGSDLNWIQCLPCNDCFEQNVPFYSPQESNSFHSISCHDPRCQLVYSSDHPEPRKAENQSCP</sequence>
<dbReference type="InterPro" id="IPR033121">
    <property type="entry name" value="PEPTIDASE_A1"/>
</dbReference>
<dbReference type="AlphaFoldDB" id="A0A9Q0KKQ0"/>
<feature type="signal peptide" evidence="4">
    <location>
        <begin position="1"/>
        <end position="20"/>
    </location>
</feature>
<feature type="chain" id="PRO_5040173788" description="Peptidase A1 domain-containing protein" evidence="4">
    <location>
        <begin position="21"/>
        <end position="188"/>
    </location>
</feature>
<dbReference type="GO" id="GO:0008233">
    <property type="term" value="F:peptidase activity"/>
    <property type="evidence" value="ECO:0007669"/>
    <property type="project" value="UniProtKB-KW"/>
</dbReference>
<evidence type="ECO:0000259" key="5">
    <source>
        <dbReference type="PROSITE" id="PS51767"/>
    </source>
</evidence>
<dbReference type="PANTHER" id="PTHR47967">
    <property type="entry name" value="OS07G0603500 PROTEIN-RELATED"/>
    <property type="match status" value="1"/>
</dbReference>
<dbReference type="InterPro" id="IPR034164">
    <property type="entry name" value="Pepsin-like_dom"/>
</dbReference>
<dbReference type="Gene3D" id="2.40.70.10">
    <property type="entry name" value="Acid Proteases"/>
    <property type="match status" value="1"/>
</dbReference>
<dbReference type="SUPFAM" id="SSF50630">
    <property type="entry name" value="Acid proteases"/>
    <property type="match status" value="1"/>
</dbReference>
<dbReference type="InterPro" id="IPR032861">
    <property type="entry name" value="TAXi_N"/>
</dbReference>
<name>A0A9Q0KKQ0_9MAGN</name>
<keyword evidence="2" id="KW-0645">Protease</keyword>
<evidence type="ECO:0000256" key="1">
    <source>
        <dbReference type="ARBA" id="ARBA00007447"/>
    </source>
</evidence>
<evidence type="ECO:0000313" key="7">
    <source>
        <dbReference type="Proteomes" id="UP001141806"/>
    </source>
</evidence>
<dbReference type="InterPro" id="IPR051708">
    <property type="entry name" value="Plant_Aspart_Prot_A1"/>
</dbReference>
<reference evidence="6" key="1">
    <citation type="journal article" date="2023" name="Plant J.">
        <title>The genome of the king protea, Protea cynaroides.</title>
        <authorList>
            <person name="Chang J."/>
            <person name="Duong T.A."/>
            <person name="Schoeman C."/>
            <person name="Ma X."/>
            <person name="Roodt D."/>
            <person name="Barker N."/>
            <person name="Li Z."/>
            <person name="Van de Peer Y."/>
            <person name="Mizrachi E."/>
        </authorList>
    </citation>
    <scope>NUCLEOTIDE SEQUENCE</scope>
    <source>
        <tissue evidence="6">Young leaves</tissue>
    </source>
</reference>